<comment type="caution">
    <text evidence="1">The sequence shown here is derived from an EMBL/GenBank/DDBJ whole genome shotgun (WGS) entry which is preliminary data.</text>
</comment>
<dbReference type="Proteomes" id="UP000029995">
    <property type="component" value="Unassembled WGS sequence"/>
</dbReference>
<organism evidence="1 2">
    <name type="scientific">Inquilinus limosus MP06</name>
    <dbReference type="NCBI Taxonomy" id="1398085"/>
    <lineage>
        <taxon>Bacteria</taxon>
        <taxon>Pseudomonadati</taxon>
        <taxon>Pseudomonadota</taxon>
        <taxon>Alphaproteobacteria</taxon>
        <taxon>Rhodospirillales</taxon>
        <taxon>Rhodospirillaceae</taxon>
        <taxon>Inquilinus</taxon>
    </lineage>
</organism>
<evidence type="ECO:0000313" key="1">
    <source>
        <dbReference type="EMBL" id="KGM33252.1"/>
    </source>
</evidence>
<reference evidence="1 2" key="1">
    <citation type="submission" date="2014-01" db="EMBL/GenBank/DDBJ databases">
        <title>Genome sequence determination for a cystic fibrosis isolate, Inquilinus limosus.</title>
        <authorList>
            <person name="Pino M."/>
            <person name="Di Conza J."/>
            <person name="Gutkind G."/>
        </authorList>
    </citation>
    <scope>NUCLEOTIDE SEQUENCE [LARGE SCALE GENOMIC DNA]</scope>
    <source>
        <strain evidence="1 2">MP06</strain>
    </source>
</reference>
<dbReference type="OrthoDB" id="4496929at2"/>
<dbReference type="AlphaFoldDB" id="A0A0A0D8E3"/>
<name>A0A0A0D8E3_9PROT</name>
<dbReference type="RefSeq" id="WP_034839748.1">
    <property type="nucleotide sequence ID" value="NZ_JANX01000206.1"/>
</dbReference>
<dbReference type="EMBL" id="JANX01000206">
    <property type="protein sequence ID" value="KGM33252.1"/>
    <property type="molecule type" value="Genomic_DNA"/>
</dbReference>
<protein>
    <submittedName>
        <fullName evidence="1">Uncharacterized protein</fullName>
    </submittedName>
</protein>
<proteinExistence type="predicted"/>
<sequence length="256" mass="27083">MHSRTALGSEPAPAGWPALFGTIEARCGVPGAASQTIGPDGAAFRAMYLDLGVIRDALRSADAEPAIVTICADVLNIPDRFDWRLDRTELVIVARRVQSAGYATVNLDYRDGRAASLSFFTEEIDGRFQAIAVTAPDGPQPVAFIFDTPPATGGVRIHMPGRQPVDTPLDDMRDLQPQAIAILEQALRTELTFASLLREQRPHLALAMAGWIKTCAEGLPGLARMAAEIDALAFAQAGAAGTPSIPWRGAAIAAAG</sequence>
<accession>A0A0A0D8E3</accession>
<gene>
    <name evidence="1" type="ORF">P409_16865</name>
</gene>
<evidence type="ECO:0000313" key="2">
    <source>
        <dbReference type="Proteomes" id="UP000029995"/>
    </source>
</evidence>